<dbReference type="Pfam" id="PF00586">
    <property type="entry name" value="AIRS"/>
    <property type="match status" value="1"/>
</dbReference>
<evidence type="ECO:0000313" key="9">
    <source>
        <dbReference type="EMBL" id="KFB69474.1"/>
    </source>
</evidence>
<protein>
    <submittedName>
        <fullName evidence="9">Selenide, water dikinase</fullName>
        <ecNumber evidence="9">2.7.9.3</ecNumber>
    </submittedName>
</protein>
<evidence type="ECO:0000313" key="10">
    <source>
        <dbReference type="Proteomes" id="UP000019812"/>
    </source>
</evidence>
<dbReference type="SUPFAM" id="SSF55326">
    <property type="entry name" value="PurM N-terminal domain-like"/>
    <property type="match status" value="1"/>
</dbReference>
<evidence type="ECO:0000256" key="2">
    <source>
        <dbReference type="ARBA" id="ARBA00022741"/>
    </source>
</evidence>
<dbReference type="CDD" id="cd02195">
    <property type="entry name" value="SelD"/>
    <property type="match status" value="1"/>
</dbReference>
<keyword evidence="3 9" id="KW-0418">Kinase</keyword>
<organism evidence="9 10">
    <name type="scientific">Candidatus Accumulibacter vicinus</name>
    <dbReference type="NCBI Taxonomy" id="2954382"/>
    <lineage>
        <taxon>Bacteria</taxon>
        <taxon>Pseudomonadati</taxon>
        <taxon>Pseudomonadota</taxon>
        <taxon>Betaproteobacteria</taxon>
        <taxon>Candidatus Accumulibacter</taxon>
    </lineage>
</organism>
<dbReference type="SUPFAM" id="SSF51905">
    <property type="entry name" value="FAD/NAD(P)-binding domain"/>
    <property type="match status" value="2"/>
</dbReference>
<feature type="domain" description="FAD/NAD(P)-binding" evidence="8">
    <location>
        <begin position="11"/>
        <end position="303"/>
    </location>
</feature>
<gene>
    <name evidence="9" type="primary">selD_1</name>
    <name evidence="9" type="ORF">CAPSK01_000949</name>
</gene>
<dbReference type="NCBIfam" id="TIGR00476">
    <property type="entry name" value="selD"/>
    <property type="match status" value="1"/>
</dbReference>
<evidence type="ECO:0000256" key="4">
    <source>
        <dbReference type="ARBA" id="ARBA00022840"/>
    </source>
</evidence>
<dbReference type="InterPro" id="IPR023753">
    <property type="entry name" value="FAD/NAD-binding_dom"/>
</dbReference>
<dbReference type="PANTHER" id="PTHR10256:SF0">
    <property type="entry name" value="INACTIVE SELENIDE, WATER DIKINASE-LIKE PROTEIN-RELATED"/>
    <property type="match status" value="1"/>
</dbReference>
<dbReference type="GO" id="GO:0005737">
    <property type="term" value="C:cytoplasm"/>
    <property type="evidence" value="ECO:0007669"/>
    <property type="project" value="TreeGrafter"/>
</dbReference>
<evidence type="ECO:0000256" key="1">
    <source>
        <dbReference type="ARBA" id="ARBA00022679"/>
    </source>
</evidence>
<evidence type="ECO:0000259" key="8">
    <source>
        <dbReference type="Pfam" id="PF07992"/>
    </source>
</evidence>
<dbReference type="EC" id="2.7.9.3" evidence="9"/>
<dbReference type="RefSeq" id="WP_034922895.1">
    <property type="nucleotide sequence ID" value="NZ_JDSS02000015.1"/>
</dbReference>
<dbReference type="Gene3D" id="3.90.650.10">
    <property type="entry name" value="PurM-like C-terminal domain"/>
    <property type="match status" value="1"/>
</dbReference>
<dbReference type="InterPro" id="IPR016188">
    <property type="entry name" value="PurM-like_N"/>
</dbReference>
<dbReference type="GO" id="GO:0004756">
    <property type="term" value="F:selenide, water dikinase activity"/>
    <property type="evidence" value="ECO:0007669"/>
    <property type="project" value="UniProtKB-EC"/>
</dbReference>
<dbReference type="SUPFAM" id="SSF56042">
    <property type="entry name" value="PurM C-terminal domain-like"/>
    <property type="match status" value="1"/>
</dbReference>
<dbReference type="NCBIfam" id="TIGR03169">
    <property type="entry name" value="Nterm_to_SelD"/>
    <property type="match status" value="1"/>
</dbReference>
<dbReference type="Pfam" id="PF02769">
    <property type="entry name" value="AIRS_C"/>
    <property type="match status" value="1"/>
</dbReference>
<evidence type="ECO:0000259" key="7">
    <source>
        <dbReference type="Pfam" id="PF02769"/>
    </source>
</evidence>
<dbReference type="GO" id="GO:0016260">
    <property type="term" value="P:selenocysteine biosynthetic process"/>
    <property type="evidence" value="ECO:0007669"/>
    <property type="project" value="TreeGrafter"/>
</dbReference>
<dbReference type="PANTHER" id="PTHR10256">
    <property type="entry name" value="SELENIDE, WATER DIKINASE"/>
    <property type="match status" value="1"/>
</dbReference>
<name>A0A084Y430_9PROT</name>
<comment type="caution">
    <text evidence="9">The sequence shown here is derived from an EMBL/GenBank/DDBJ whole genome shotgun (WGS) entry which is preliminary data.</text>
</comment>
<dbReference type="Proteomes" id="UP000019812">
    <property type="component" value="Unassembled WGS sequence"/>
</dbReference>
<keyword evidence="2" id="KW-0547">Nucleotide-binding</keyword>
<evidence type="ECO:0000256" key="3">
    <source>
        <dbReference type="ARBA" id="ARBA00022777"/>
    </source>
</evidence>
<keyword evidence="4" id="KW-0067">ATP-binding</keyword>
<dbReference type="GO" id="GO:0005524">
    <property type="term" value="F:ATP binding"/>
    <property type="evidence" value="ECO:0007669"/>
    <property type="project" value="UniProtKB-KW"/>
</dbReference>
<dbReference type="Gene3D" id="3.30.1330.10">
    <property type="entry name" value="PurM-like, N-terminal domain"/>
    <property type="match status" value="1"/>
</dbReference>
<dbReference type="EMBL" id="JDSS02000015">
    <property type="protein sequence ID" value="KFB69474.1"/>
    <property type="molecule type" value="Genomic_DNA"/>
</dbReference>
<dbReference type="STRING" id="1457154.CAPSK01_000949"/>
<dbReference type="InterPro" id="IPR036188">
    <property type="entry name" value="FAD/NAD-bd_sf"/>
</dbReference>
<dbReference type="Pfam" id="PF07992">
    <property type="entry name" value="Pyr_redox_2"/>
    <property type="match status" value="1"/>
</dbReference>
<dbReference type="AlphaFoldDB" id="A0A084Y430"/>
<reference evidence="9 10" key="1">
    <citation type="submission" date="2014-07" db="EMBL/GenBank/DDBJ databases">
        <title>Expanding our view of genomic diversity in Candidatus Accumulibacter clades.</title>
        <authorList>
            <person name="Skennerton C.T."/>
            <person name="Barr J.J."/>
            <person name="Slater F.R."/>
            <person name="Bond P.L."/>
            <person name="Tyson G.W."/>
        </authorList>
    </citation>
    <scope>NUCLEOTIDE SEQUENCE [LARGE SCALE GENOMIC DNA]</scope>
    <source>
        <strain evidence="10">SK-01</strain>
    </source>
</reference>
<feature type="domain" description="PurM-like N-terminal" evidence="6">
    <location>
        <begin position="453"/>
        <end position="561"/>
    </location>
</feature>
<feature type="domain" description="PurM-like C-terminal" evidence="7">
    <location>
        <begin position="576"/>
        <end position="748"/>
    </location>
</feature>
<dbReference type="GO" id="GO:0016491">
    <property type="term" value="F:oxidoreductase activity"/>
    <property type="evidence" value="ECO:0007669"/>
    <property type="project" value="InterPro"/>
</dbReference>
<dbReference type="InterPro" id="IPR010918">
    <property type="entry name" value="PurM-like_C_dom"/>
</dbReference>
<evidence type="ECO:0000256" key="5">
    <source>
        <dbReference type="ARBA" id="ARBA00023266"/>
    </source>
</evidence>
<accession>A0A084Y430</accession>
<evidence type="ECO:0000259" key="6">
    <source>
        <dbReference type="Pfam" id="PF00586"/>
    </source>
</evidence>
<keyword evidence="1 9" id="KW-0808">Transferase</keyword>
<sequence>MRAATTPIIRDIVLIGGGHSHVGVLRMFAMQPLPGLRLTVICTDTDTPYSGMLPGYIAGHYDFDAVHIDLRRLAEFAGARYCRDEVIGIDRAARQVLCRQRPPVPYDALSINIGSTPQLARVDGAAEHAVPVKPIRRFNERWLALLGRVRAHAGTTTIAVVGAGAGGAELTLAMQYRLRGELAALGRDPDELRFHLFSASASILPTHNAAVRGVFERVLTERGVTLHRHCEVVEVAAGHLQVRSGEMFAADEIVWVTQAGGAPWLRETGLALDGEGFIRVRNTLQSETDPLIFAAGDCASLIDRPLEKAGVFAVRMGKPLAENLRRIVLRQPLLAYRPQRRWLALISTGDRHAVASRGWLFARGDWVWRWKDWIDRRFMRRFSEFAPMDENAAPAPAEAIPLDAAEQTQAISAVAMRCGGCGAKVGATVLSRALARVHPIARDDVLIGLHAPDDAAVLRVPPGSALVHTVDFFRAFIDDPWLFGRIAAHHALGDIFAMGGAPQSATAIATVPPGLESKVEDTVFQMMAGAVAVLNEAGCALVGGHTGEGRELALGFAINGLIDATLAGVLRKGGMRPGDALILSKPLGTGTLFAAQARLQARGRWIDAALESMQQSNQAAVPCLIAHGASACTDLTGFGLLGHLVEMTRSSGVDAEIDLAALPLLEGAAETVAAGIVSSLQPANVRLRRALRNQPEALHHPNYPLLFDPQTAGGLLASVPAEQAADCIAALRGLGYTRAICIGRVLPASEAVEPITLRT</sequence>
<dbReference type="InterPro" id="IPR036676">
    <property type="entry name" value="PurM-like_C_sf"/>
</dbReference>
<proteinExistence type="predicted"/>
<dbReference type="InterPro" id="IPR036921">
    <property type="entry name" value="PurM-like_N_sf"/>
</dbReference>
<dbReference type="InterPro" id="IPR004536">
    <property type="entry name" value="SPS/SelD"/>
</dbReference>
<dbReference type="InterPro" id="IPR017584">
    <property type="entry name" value="Pyridine_nucleo_diS_OxRdtase_N"/>
</dbReference>
<keyword evidence="5" id="KW-0711">Selenium</keyword>
<dbReference type="Gene3D" id="3.50.50.100">
    <property type="match status" value="1"/>
</dbReference>